<organism evidence="1">
    <name type="scientific">Bactrocera latifrons</name>
    <name type="common">Malaysian fruit fly</name>
    <name type="synonym">Chaetodacus latifrons</name>
    <dbReference type="NCBI Taxonomy" id="174628"/>
    <lineage>
        <taxon>Eukaryota</taxon>
        <taxon>Metazoa</taxon>
        <taxon>Ecdysozoa</taxon>
        <taxon>Arthropoda</taxon>
        <taxon>Hexapoda</taxon>
        <taxon>Insecta</taxon>
        <taxon>Pterygota</taxon>
        <taxon>Neoptera</taxon>
        <taxon>Endopterygota</taxon>
        <taxon>Diptera</taxon>
        <taxon>Brachycera</taxon>
        <taxon>Muscomorpha</taxon>
        <taxon>Tephritoidea</taxon>
        <taxon>Tephritidae</taxon>
        <taxon>Bactrocera</taxon>
        <taxon>Bactrocera</taxon>
    </lineage>
</organism>
<protein>
    <submittedName>
        <fullName evidence="1">Uncharacterized protein</fullName>
    </submittedName>
</protein>
<gene>
    <name evidence="2" type="ORF">c0_g1_i2</name>
    <name evidence="1" type="ORF">c0_g1_i5</name>
</gene>
<reference evidence="1" key="1">
    <citation type="submission" date="2015-06" db="EMBL/GenBank/DDBJ databases">
        <authorList>
            <person name="Hoefler B.C."/>
            <person name="Straight P.D."/>
        </authorList>
    </citation>
    <scope>NUCLEOTIDE SEQUENCE</scope>
</reference>
<evidence type="ECO:0000313" key="2">
    <source>
        <dbReference type="EMBL" id="JAI37599.1"/>
    </source>
</evidence>
<evidence type="ECO:0000313" key="1">
    <source>
        <dbReference type="EMBL" id="JAI35906.1"/>
    </source>
</evidence>
<dbReference type="EMBL" id="GDHF01014715">
    <property type="protein sequence ID" value="JAI37599.1"/>
    <property type="molecule type" value="Transcribed_RNA"/>
</dbReference>
<sequence length="186" mass="21228">MEKQKPTKLLVLQSGCSLPQISAKVIIAPESAPPPRVMIMPNDSKESLVFSQDSSEDLKKPTKLMIIPSRVLETSKTIKHLDDRTRLALDFTRSIACRFPTLMDKWKVHFLLSSELADAVRMDPLKFRRPHHTPAVSHDCRYNVKKRSPSHPQRNSMLMPNSLPCSQLRKGLQKIVNDFKIVYENA</sequence>
<dbReference type="AlphaFoldDB" id="A0A0K8VAL0"/>
<name>A0A0K8VAL0_BACLA</name>
<dbReference type="EMBL" id="GDHF01016408">
    <property type="protein sequence ID" value="JAI35906.1"/>
    <property type="molecule type" value="Transcribed_RNA"/>
</dbReference>
<proteinExistence type="predicted"/>
<accession>A0A0K8VAL0</accession>